<gene>
    <name evidence="3" type="ORF">ARMGADRAFT_1036523</name>
</gene>
<evidence type="ECO:0000313" key="4">
    <source>
        <dbReference type="Proteomes" id="UP000217790"/>
    </source>
</evidence>
<accession>A0A2H3CQA0</accession>
<evidence type="ECO:0000256" key="1">
    <source>
        <dbReference type="ARBA" id="ARBA00022723"/>
    </source>
</evidence>
<dbReference type="EMBL" id="KZ293692">
    <property type="protein sequence ID" value="PBK85231.1"/>
    <property type="molecule type" value="Genomic_DNA"/>
</dbReference>
<protein>
    <submittedName>
        <fullName evidence="3">Uncharacterized protein</fullName>
    </submittedName>
</protein>
<keyword evidence="1" id="KW-0479">Metal-binding</keyword>
<dbReference type="STRING" id="47427.A0A2H3CQA0"/>
<dbReference type="InParanoid" id="A0A2H3CQA0"/>
<sequence length="216" mass="24150">MAQDIGAVVQCSIWSLHRVYMVLSNLVNNKIFRFMKIIPCHVDTDKFEAVVKASSNADHASALFAKRQHDSLAKGKMDRHVSNYYLGKPVGDTEVNAIQVLLRGLVLIFLKFPVMFELQVANHELLGHGSRKSFQGGKLNFNPKKSINPLTGKPIASWYKPGQTLDSALVENPWPKWLALVKHQVTKTDWVNAGSISIPLTASDIEFDSMRKPGLR</sequence>
<evidence type="ECO:0000256" key="2">
    <source>
        <dbReference type="ARBA" id="ARBA00022801"/>
    </source>
</evidence>
<reference evidence="4" key="1">
    <citation type="journal article" date="2017" name="Nat. Ecol. Evol.">
        <title>Genome expansion and lineage-specific genetic innovations in the forest pathogenic fungi Armillaria.</title>
        <authorList>
            <person name="Sipos G."/>
            <person name="Prasanna A.N."/>
            <person name="Walter M.C."/>
            <person name="O'Connor E."/>
            <person name="Balint B."/>
            <person name="Krizsan K."/>
            <person name="Kiss B."/>
            <person name="Hess J."/>
            <person name="Varga T."/>
            <person name="Slot J."/>
            <person name="Riley R."/>
            <person name="Boka B."/>
            <person name="Rigling D."/>
            <person name="Barry K."/>
            <person name="Lee J."/>
            <person name="Mihaltcheva S."/>
            <person name="LaButti K."/>
            <person name="Lipzen A."/>
            <person name="Waldron R."/>
            <person name="Moloney N.M."/>
            <person name="Sperisen C."/>
            <person name="Kredics L."/>
            <person name="Vagvoelgyi C."/>
            <person name="Patrignani A."/>
            <person name="Fitzpatrick D."/>
            <person name="Nagy I."/>
            <person name="Doyle S."/>
            <person name="Anderson J.B."/>
            <person name="Grigoriev I.V."/>
            <person name="Gueldener U."/>
            <person name="Muensterkoetter M."/>
            <person name="Nagy L.G."/>
        </authorList>
    </citation>
    <scope>NUCLEOTIDE SEQUENCE [LARGE SCALE GENOMIC DNA]</scope>
    <source>
        <strain evidence="4">Ar21-2</strain>
    </source>
</reference>
<dbReference type="InterPro" id="IPR039461">
    <property type="entry name" value="Peptidase_M49"/>
</dbReference>
<proteinExistence type="predicted"/>
<dbReference type="GO" id="GO:0046872">
    <property type="term" value="F:metal ion binding"/>
    <property type="evidence" value="ECO:0007669"/>
    <property type="project" value="UniProtKB-KW"/>
</dbReference>
<dbReference type="AlphaFoldDB" id="A0A2H3CQA0"/>
<dbReference type="Proteomes" id="UP000217790">
    <property type="component" value="Unassembled WGS sequence"/>
</dbReference>
<dbReference type="Pfam" id="PF03571">
    <property type="entry name" value="Peptidase_M49"/>
    <property type="match status" value="1"/>
</dbReference>
<name>A0A2H3CQA0_ARMGA</name>
<keyword evidence="4" id="KW-1185">Reference proteome</keyword>
<dbReference type="GO" id="GO:0016787">
    <property type="term" value="F:hydrolase activity"/>
    <property type="evidence" value="ECO:0007669"/>
    <property type="project" value="UniProtKB-KW"/>
</dbReference>
<dbReference type="OrthoDB" id="4365260at2759"/>
<organism evidence="3 4">
    <name type="scientific">Armillaria gallica</name>
    <name type="common">Bulbous honey fungus</name>
    <name type="synonym">Armillaria bulbosa</name>
    <dbReference type="NCBI Taxonomy" id="47427"/>
    <lineage>
        <taxon>Eukaryota</taxon>
        <taxon>Fungi</taxon>
        <taxon>Dikarya</taxon>
        <taxon>Basidiomycota</taxon>
        <taxon>Agaricomycotina</taxon>
        <taxon>Agaricomycetes</taxon>
        <taxon>Agaricomycetidae</taxon>
        <taxon>Agaricales</taxon>
        <taxon>Marasmiineae</taxon>
        <taxon>Physalacriaceae</taxon>
        <taxon>Armillaria</taxon>
    </lineage>
</organism>
<keyword evidence="2" id="KW-0378">Hydrolase</keyword>
<evidence type="ECO:0000313" key="3">
    <source>
        <dbReference type="EMBL" id="PBK85231.1"/>
    </source>
</evidence>